<organism evidence="11 12">
    <name type="scientific">Malaciobacter molluscorum LMG 25693</name>
    <dbReference type="NCBI Taxonomy" id="870501"/>
    <lineage>
        <taxon>Bacteria</taxon>
        <taxon>Pseudomonadati</taxon>
        <taxon>Campylobacterota</taxon>
        <taxon>Epsilonproteobacteria</taxon>
        <taxon>Campylobacterales</taxon>
        <taxon>Arcobacteraceae</taxon>
        <taxon>Malaciobacter</taxon>
    </lineage>
</organism>
<dbReference type="PANTHER" id="PTHR43219:SF1">
    <property type="entry name" value="CRISPR-ASSOCIATED ENDONUCLEASE CAS1"/>
    <property type="match status" value="1"/>
</dbReference>
<keyword evidence="3 9" id="KW-0255">Endonuclease</keyword>
<evidence type="ECO:0000256" key="3">
    <source>
        <dbReference type="ARBA" id="ARBA00022759"/>
    </source>
</evidence>
<dbReference type="AlphaFoldDB" id="A0A2G1DIN5"/>
<keyword evidence="1 9" id="KW-0540">Nuclease</keyword>
<dbReference type="GO" id="GO:0004520">
    <property type="term" value="F:DNA endonuclease activity"/>
    <property type="evidence" value="ECO:0007669"/>
    <property type="project" value="InterPro"/>
</dbReference>
<dbReference type="NCBIfam" id="TIGR03641">
    <property type="entry name" value="cas1_HMARI"/>
    <property type="match status" value="1"/>
</dbReference>
<dbReference type="InterPro" id="IPR042211">
    <property type="entry name" value="CRISPR-assoc_Cas1_N"/>
</dbReference>
<comment type="similarity">
    <text evidence="9">Belongs to the CRISPR-associated endonuclease Cas1 family.</text>
</comment>
<evidence type="ECO:0000256" key="6">
    <source>
        <dbReference type="ARBA" id="ARBA00023118"/>
    </source>
</evidence>
<comment type="function">
    <text evidence="9">CRISPR (clustered regularly interspaced short palindromic repeat), is an adaptive immune system that provides protection against mobile genetic elements (viruses, transposable elements and conjugative plasmids). CRISPR clusters contain spacers, sequences complementary to antecedent mobile elements, and target invading nucleic acids. CRISPR clusters are transcribed and processed into CRISPR RNA (crRNA). Acts as a dsDNA endonuclease. Involved in the integration of spacer DNA into the CRISPR cassette.</text>
</comment>
<dbReference type="EC" id="3.1.-.-" evidence="9"/>
<dbReference type="InterPro" id="IPR042206">
    <property type="entry name" value="CRISPR-assoc_Cas1_C"/>
</dbReference>
<evidence type="ECO:0000256" key="2">
    <source>
        <dbReference type="ARBA" id="ARBA00022723"/>
    </source>
</evidence>
<accession>A0A2G1DIN5</accession>
<evidence type="ECO:0000313" key="12">
    <source>
        <dbReference type="Proteomes" id="UP000221222"/>
    </source>
</evidence>
<keyword evidence="7 9" id="KW-0238">DNA-binding</keyword>
<evidence type="ECO:0000256" key="8">
    <source>
        <dbReference type="ARBA" id="ARBA00023211"/>
    </source>
</evidence>
<dbReference type="Proteomes" id="UP000221222">
    <property type="component" value="Unassembled WGS sequence"/>
</dbReference>
<feature type="binding site" evidence="9">
    <location>
        <position position="238"/>
    </location>
    <ligand>
        <name>Mn(2+)</name>
        <dbReference type="ChEBI" id="CHEBI:29035"/>
    </ligand>
</feature>
<evidence type="ECO:0000256" key="1">
    <source>
        <dbReference type="ARBA" id="ARBA00022722"/>
    </source>
</evidence>
<proteinExistence type="inferred from homology"/>
<dbReference type="EMBL" id="NXFY01000006">
    <property type="protein sequence ID" value="PHO18365.1"/>
    <property type="molecule type" value="Genomic_DNA"/>
</dbReference>
<keyword evidence="5 9" id="KW-0460">Magnesium</keyword>
<dbReference type="GO" id="GO:0043571">
    <property type="term" value="P:maintenance of CRISPR repeat elements"/>
    <property type="evidence" value="ECO:0007669"/>
    <property type="project" value="UniProtKB-UniRule"/>
</dbReference>
<evidence type="ECO:0000313" key="10">
    <source>
        <dbReference type="EMBL" id="AXX93103.1"/>
    </source>
</evidence>
<comment type="cofactor">
    <cofactor evidence="9">
        <name>Mg(2+)</name>
        <dbReference type="ChEBI" id="CHEBI:18420"/>
    </cofactor>
    <cofactor evidence="9">
        <name>Mn(2+)</name>
        <dbReference type="ChEBI" id="CHEBI:29035"/>
    </cofactor>
</comment>
<dbReference type="EMBL" id="CP032098">
    <property type="protein sequence ID" value="AXX93103.1"/>
    <property type="molecule type" value="Genomic_DNA"/>
</dbReference>
<evidence type="ECO:0000256" key="4">
    <source>
        <dbReference type="ARBA" id="ARBA00022801"/>
    </source>
</evidence>
<dbReference type="GO" id="GO:0046872">
    <property type="term" value="F:metal ion binding"/>
    <property type="evidence" value="ECO:0007669"/>
    <property type="project" value="UniProtKB-UniRule"/>
</dbReference>
<dbReference type="Gene3D" id="3.100.10.20">
    <property type="entry name" value="CRISPR-associated endonuclease Cas1, N-terminal domain"/>
    <property type="match status" value="1"/>
</dbReference>
<dbReference type="InterPro" id="IPR019858">
    <property type="entry name" value="CRISPR-assoc_Cas1_HMARI/TNEAP"/>
</dbReference>
<evidence type="ECO:0000313" key="11">
    <source>
        <dbReference type="EMBL" id="PHO18365.1"/>
    </source>
</evidence>
<keyword evidence="6 9" id="KW-0051">Antiviral defense</keyword>
<feature type="binding site" evidence="9">
    <location>
        <position position="223"/>
    </location>
    <ligand>
        <name>Mn(2+)</name>
        <dbReference type="ChEBI" id="CHEBI:29035"/>
    </ligand>
</feature>
<evidence type="ECO:0000256" key="7">
    <source>
        <dbReference type="ARBA" id="ARBA00023125"/>
    </source>
</evidence>
<keyword evidence="2 9" id="KW-0479">Metal-binding</keyword>
<dbReference type="GO" id="GO:0016787">
    <property type="term" value="F:hydrolase activity"/>
    <property type="evidence" value="ECO:0007669"/>
    <property type="project" value="UniProtKB-KW"/>
</dbReference>
<dbReference type="GO" id="GO:0051607">
    <property type="term" value="P:defense response to virus"/>
    <property type="evidence" value="ECO:0007669"/>
    <property type="project" value="UniProtKB-UniRule"/>
</dbReference>
<feature type="binding site" evidence="9">
    <location>
        <position position="158"/>
    </location>
    <ligand>
        <name>Mn(2+)</name>
        <dbReference type="ChEBI" id="CHEBI:29035"/>
    </ligand>
</feature>
<dbReference type="GO" id="GO:0003677">
    <property type="term" value="F:DNA binding"/>
    <property type="evidence" value="ECO:0007669"/>
    <property type="project" value="UniProtKB-KW"/>
</dbReference>
<dbReference type="RefSeq" id="WP_099342002.1">
    <property type="nucleotide sequence ID" value="NZ_CP032098.1"/>
</dbReference>
<dbReference type="NCBIfam" id="TIGR00287">
    <property type="entry name" value="cas1"/>
    <property type="match status" value="1"/>
</dbReference>
<comment type="subunit">
    <text evidence="9">Homodimer, forms a heterotetramer with a Cas2 homodimer.</text>
</comment>
<sequence length="334" mass="39409">MAKNHTRYIFSMGELKRKDNSIAFRNEKGNFYIPIQDTRELYCMNEVSFNTKFLDFISRAGITLHLFNYHGNYSGSFYPKEQLVSGDLTIKQSMCFIEQRLVIAKAIVEAIAANIYETLYHYFRHGKKELKQTLDWLKNDVKKFLCKDLTIEQILFIEGQIWSRFYDSFKYFLPKDFVMNKRVKRPPDNPINALVSFGNTLLYTKTISSIYETHLNQTISFLHSPREGRFSLSLDISEAFKPIVVFKTIFDLVGKKRLQVTKHFDKSLNYALLNEEGKKIFIDAFETRINETFMHKKLKRKTSFKNCIKLDGYKLIKYIVEGKDFKPFLLKEKV</sequence>
<keyword evidence="12" id="KW-1185">Reference proteome</keyword>
<gene>
    <name evidence="9 10" type="primary">cas1</name>
    <name evidence="10" type="ORF">AMOL_2150</name>
    <name evidence="11" type="ORF">CPU12_05050</name>
</gene>
<evidence type="ECO:0000256" key="9">
    <source>
        <dbReference type="HAMAP-Rule" id="MF_01470"/>
    </source>
</evidence>
<dbReference type="Proteomes" id="UP000262712">
    <property type="component" value="Chromosome"/>
</dbReference>
<keyword evidence="8 9" id="KW-0464">Manganese</keyword>
<dbReference type="PANTHER" id="PTHR43219">
    <property type="entry name" value="CRISPR-ASSOCIATED ENDONUCLEASE CAS1"/>
    <property type="match status" value="1"/>
</dbReference>
<dbReference type="HAMAP" id="MF_01470">
    <property type="entry name" value="Cas1"/>
    <property type="match status" value="1"/>
</dbReference>
<keyword evidence="4 9" id="KW-0378">Hydrolase</keyword>
<protein>
    <recommendedName>
        <fullName evidence="9">CRISPR-associated endonuclease Cas1</fullName>
        <ecNumber evidence="9">3.1.-.-</ecNumber>
    </recommendedName>
</protein>
<evidence type="ECO:0000256" key="5">
    <source>
        <dbReference type="ARBA" id="ARBA00022842"/>
    </source>
</evidence>
<reference evidence="10 13" key="2">
    <citation type="submission" date="2018-08" db="EMBL/GenBank/DDBJ databases">
        <title>Complete genome of the Arcobacter molluscorum type strain LMG 25693.</title>
        <authorList>
            <person name="Miller W.G."/>
            <person name="Yee E."/>
            <person name="Bono J.L."/>
        </authorList>
    </citation>
    <scope>NUCLEOTIDE SEQUENCE [LARGE SCALE GENOMIC DNA]</scope>
    <source>
        <strain evidence="10 13">CECT 7696</strain>
    </source>
</reference>
<dbReference type="Pfam" id="PF01867">
    <property type="entry name" value="Cas_Cas1"/>
    <property type="match status" value="1"/>
</dbReference>
<evidence type="ECO:0000313" key="13">
    <source>
        <dbReference type="Proteomes" id="UP000262712"/>
    </source>
</evidence>
<dbReference type="InterPro" id="IPR002729">
    <property type="entry name" value="CRISPR-assoc_Cas1"/>
</dbReference>
<reference evidence="11 12" key="1">
    <citation type="submission" date="2017-09" db="EMBL/GenBank/DDBJ databases">
        <title>Arcobacter canalis sp. nov., a new species isolated from a water canal contaminated with urban sewage.</title>
        <authorList>
            <person name="Perez-Cataluna A."/>
            <person name="Salas-Masso N."/>
            <person name="Figueras M.J."/>
        </authorList>
    </citation>
    <scope>NUCLEOTIDE SEQUENCE [LARGE SCALE GENOMIC DNA]</scope>
    <source>
        <strain evidence="11 12">F98-3</strain>
    </source>
</reference>
<dbReference type="Gene3D" id="1.20.120.920">
    <property type="entry name" value="CRISPR-associated endonuclease Cas1, C-terminal domain"/>
    <property type="match status" value="1"/>
</dbReference>
<dbReference type="KEGG" id="amol:AMOL_2150"/>
<name>A0A2G1DIN5_9BACT</name>